<dbReference type="EMBL" id="CM047590">
    <property type="protein sequence ID" value="KAI9919626.1"/>
    <property type="molecule type" value="Genomic_DNA"/>
</dbReference>
<gene>
    <name evidence="1" type="ORF">PsorP6_017771</name>
</gene>
<organism evidence="1 2">
    <name type="scientific">Peronosclerospora sorghi</name>
    <dbReference type="NCBI Taxonomy" id="230839"/>
    <lineage>
        <taxon>Eukaryota</taxon>
        <taxon>Sar</taxon>
        <taxon>Stramenopiles</taxon>
        <taxon>Oomycota</taxon>
        <taxon>Peronosporomycetes</taxon>
        <taxon>Peronosporales</taxon>
        <taxon>Peronosporaceae</taxon>
        <taxon>Peronosclerospora</taxon>
    </lineage>
</organism>
<reference evidence="1 2" key="1">
    <citation type="journal article" date="2022" name="bioRxiv">
        <title>The genome of the oomycete Peronosclerospora sorghi, a cosmopolitan pathogen of maize and sorghum, is inflated with dispersed pseudogenes.</title>
        <authorList>
            <person name="Fletcher K."/>
            <person name="Martin F."/>
            <person name="Isakeit T."/>
            <person name="Cavanaugh K."/>
            <person name="Magill C."/>
            <person name="Michelmore R."/>
        </authorList>
    </citation>
    <scope>NUCLEOTIDE SEQUENCE [LARGE SCALE GENOMIC DNA]</scope>
    <source>
        <strain evidence="1">P6</strain>
    </source>
</reference>
<keyword evidence="2" id="KW-1185">Reference proteome</keyword>
<evidence type="ECO:0000313" key="1">
    <source>
        <dbReference type="EMBL" id="KAI9919626.1"/>
    </source>
</evidence>
<dbReference type="Proteomes" id="UP001163321">
    <property type="component" value="Chromosome 11"/>
</dbReference>
<comment type="caution">
    <text evidence="1">The sequence shown here is derived from an EMBL/GenBank/DDBJ whole genome shotgun (WGS) entry which is preliminary data.</text>
</comment>
<name>A0ACC0WPF1_9STRA</name>
<accession>A0ACC0WPF1</accession>
<proteinExistence type="predicted"/>
<sequence length="279" mass="32393">MIKLPPVELDFISRFGADPRTSNGMETAEVKLFSSSEDQKVKKKPPPVDLDLSLRFRPDPIWNLLERAKVKLEAYLDQKVKDLYRTILGETDPSKKREIFDSAVADDEDLKNVIAKLRPKTELGEAAAEKVHLLAEKIPSLPPSTRNLISKYEIDTQRVLDKATVLISSHDLPIERIYYQALGSELFERVDPIVFESLSPSVTSGVKRKRTLTDEQAFDMLGHYKEELKEMWSNPHSLLVKREWLEQHVDLDVWMIVEMLYGSEYFKFNDYIYFMDHFK</sequence>
<evidence type="ECO:0000313" key="2">
    <source>
        <dbReference type="Proteomes" id="UP001163321"/>
    </source>
</evidence>
<protein>
    <submittedName>
        <fullName evidence="1">Uncharacterized protein</fullName>
    </submittedName>
</protein>